<evidence type="ECO:0000313" key="1">
    <source>
        <dbReference type="EMBL" id="KAI4329828.1"/>
    </source>
</evidence>
<sequence>MAIRGFLMAMAIGVLFLASFASSVDTRVSSKICSPDKYQGDSAYANSVATVLNDMMTTTANSPGYERSTKAGNIDSQVFGHSTCQESLSTSDCNLCMGVVEVLIQGNCPMSFTAKLETPDCTMEYSN</sequence>
<comment type="caution">
    <text evidence="1">The sequence shown here is derived from an EMBL/GenBank/DDBJ whole genome shotgun (WGS) entry which is preliminary data.</text>
</comment>
<accession>A0ACB9N0B3</accession>
<evidence type="ECO:0000313" key="2">
    <source>
        <dbReference type="Proteomes" id="UP001057402"/>
    </source>
</evidence>
<organism evidence="1 2">
    <name type="scientific">Melastoma candidum</name>
    <dbReference type="NCBI Taxonomy" id="119954"/>
    <lineage>
        <taxon>Eukaryota</taxon>
        <taxon>Viridiplantae</taxon>
        <taxon>Streptophyta</taxon>
        <taxon>Embryophyta</taxon>
        <taxon>Tracheophyta</taxon>
        <taxon>Spermatophyta</taxon>
        <taxon>Magnoliopsida</taxon>
        <taxon>eudicotyledons</taxon>
        <taxon>Gunneridae</taxon>
        <taxon>Pentapetalae</taxon>
        <taxon>rosids</taxon>
        <taxon>malvids</taxon>
        <taxon>Myrtales</taxon>
        <taxon>Melastomataceae</taxon>
        <taxon>Melastomatoideae</taxon>
        <taxon>Melastomateae</taxon>
        <taxon>Melastoma</taxon>
    </lineage>
</organism>
<proteinExistence type="predicted"/>
<dbReference type="EMBL" id="CM042887">
    <property type="protein sequence ID" value="KAI4329828.1"/>
    <property type="molecule type" value="Genomic_DNA"/>
</dbReference>
<protein>
    <submittedName>
        <fullName evidence="1">Uncharacterized protein</fullName>
    </submittedName>
</protein>
<gene>
    <name evidence="1" type="ORF">MLD38_028171</name>
</gene>
<keyword evidence="2" id="KW-1185">Reference proteome</keyword>
<name>A0ACB9N0B3_9MYRT</name>
<dbReference type="Proteomes" id="UP001057402">
    <property type="component" value="Chromosome 8"/>
</dbReference>
<reference evidence="2" key="1">
    <citation type="journal article" date="2023" name="Front. Plant Sci.">
        <title>Chromosomal-level genome assembly of Melastoma candidum provides insights into trichome evolution.</title>
        <authorList>
            <person name="Zhong Y."/>
            <person name="Wu W."/>
            <person name="Sun C."/>
            <person name="Zou P."/>
            <person name="Liu Y."/>
            <person name="Dai S."/>
            <person name="Zhou R."/>
        </authorList>
    </citation>
    <scope>NUCLEOTIDE SEQUENCE [LARGE SCALE GENOMIC DNA]</scope>
</reference>